<dbReference type="Pfam" id="PF00857">
    <property type="entry name" value="Isochorismatase"/>
    <property type="match status" value="1"/>
</dbReference>
<evidence type="ECO:0000256" key="2">
    <source>
        <dbReference type="ARBA" id="ARBA00022801"/>
    </source>
</evidence>
<evidence type="ECO:0000259" key="3">
    <source>
        <dbReference type="Pfam" id="PF00857"/>
    </source>
</evidence>
<evidence type="ECO:0000256" key="1">
    <source>
        <dbReference type="ARBA" id="ARBA00006336"/>
    </source>
</evidence>
<comment type="caution">
    <text evidence="4">The sequence shown here is derived from an EMBL/GenBank/DDBJ whole genome shotgun (WGS) entry which is preliminary data.</text>
</comment>
<dbReference type="InterPro" id="IPR050272">
    <property type="entry name" value="Isochorismatase-like_hydrls"/>
</dbReference>
<reference evidence="4 5" key="1">
    <citation type="submission" date="2019-12" db="EMBL/GenBank/DDBJ databases">
        <title>Draft genome sequence of the ascomycete Xylaria multiplex DSM 110363.</title>
        <authorList>
            <person name="Buettner E."/>
            <person name="Kellner H."/>
        </authorList>
    </citation>
    <scope>NUCLEOTIDE SEQUENCE [LARGE SCALE GENOMIC DNA]</scope>
    <source>
        <strain evidence="4 5">DSM 110363</strain>
    </source>
</reference>
<dbReference type="PANTHER" id="PTHR43540:SF9">
    <property type="entry name" value="FAMILY HYDROLASE, PUTATIVE (AFU_ORTHOLOGUE AFUA_2G08700)-RELATED"/>
    <property type="match status" value="1"/>
</dbReference>
<evidence type="ECO:0000313" key="5">
    <source>
        <dbReference type="Proteomes" id="UP000481858"/>
    </source>
</evidence>
<dbReference type="InParanoid" id="A0A7C8MI92"/>
<name>A0A7C8MI92_9PEZI</name>
<organism evidence="4 5">
    <name type="scientific">Xylaria multiplex</name>
    <dbReference type="NCBI Taxonomy" id="323545"/>
    <lineage>
        <taxon>Eukaryota</taxon>
        <taxon>Fungi</taxon>
        <taxon>Dikarya</taxon>
        <taxon>Ascomycota</taxon>
        <taxon>Pezizomycotina</taxon>
        <taxon>Sordariomycetes</taxon>
        <taxon>Xylariomycetidae</taxon>
        <taxon>Xylariales</taxon>
        <taxon>Xylariaceae</taxon>
        <taxon>Xylaria</taxon>
    </lineage>
</organism>
<dbReference type="GO" id="GO:0016787">
    <property type="term" value="F:hydrolase activity"/>
    <property type="evidence" value="ECO:0007669"/>
    <property type="project" value="UniProtKB-KW"/>
</dbReference>
<dbReference type="SUPFAM" id="SSF52499">
    <property type="entry name" value="Isochorismatase-like hydrolases"/>
    <property type="match status" value="1"/>
</dbReference>
<sequence>MSSETRDPCEEQSSSDPVALGNSKNFWIWNAETGFDLTHPATPTDEPVVSRIELEAYNAKITIAPHKTALVIVDLQNLLALEPPNVNTRAEEIILKYAVPAARKAGIQVVWLNWGLTQEDLDNLNPATERIHAFHPDGSPQLNKGFGHDMGLQKTFSGEEVQAGRFLMQSQWNTRLHGPSEAAYQEGLKTSIPDRLFYKNRISGMCQAKTDCTDFLVQAGIKTLLFAGCNTDVCVMGTLQDASLKNFDCILLADGTGTTNGEKAQWATERNCRKGWGFVSYCTALSDGVAKMKVSAH</sequence>
<dbReference type="OrthoDB" id="167809at2759"/>
<gene>
    <name evidence="4" type="ORF">GQX73_g10583</name>
</gene>
<dbReference type="PANTHER" id="PTHR43540">
    <property type="entry name" value="PEROXYUREIDOACRYLATE/UREIDOACRYLATE AMIDOHYDROLASE-RELATED"/>
    <property type="match status" value="1"/>
</dbReference>
<proteinExistence type="inferred from homology"/>
<keyword evidence="2" id="KW-0378">Hydrolase</keyword>
<feature type="domain" description="Isochorismatase-like" evidence="3">
    <location>
        <begin position="68"/>
        <end position="270"/>
    </location>
</feature>
<dbReference type="CDD" id="cd00431">
    <property type="entry name" value="cysteine_hydrolases"/>
    <property type="match status" value="1"/>
</dbReference>
<keyword evidence="5" id="KW-1185">Reference proteome</keyword>
<dbReference type="AlphaFoldDB" id="A0A7C8MI92"/>
<dbReference type="EMBL" id="WUBL01000245">
    <property type="protein sequence ID" value="KAF2962988.1"/>
    <property type="molecule type" value="Genomic_DNA"/>
</dbReference>
<dbReference type="Gene3D" id="3.40.50.850">
    <property type="entry name" value="Isochorismatase-like"/>
    <property type="match status" value="1"/>
</dbReference>
<comment type="similarity">
    <text evidence="1">Belongs to the isochorismatase family.</text>
</comment>
<dbReference type="Proteomes" id="UP000481858">
    <property type="component" value="Unassembled WGS sequence"/>
</dbReference>
<protein>
    <recommendedName>
        <fullName evidence="3">Isochorismatase-like domain-containing protein</fullName>
    </recommendedName>
</protein>
<dbReference type="InterPro" id="IPR000868">
    <property type="entry name" value="Isochorismatase-like_dom"/>
</dbReference>
<evidence type="ECO:0000313" key="4">
    <source>
        <dbReference type="EMBL" id="KAF2962988.1"/>
    </source>
</evidence>
<accession>A0A7C8MI92</accession>
<dbReference type="InterPro" id="IPR036380">
    <property type="entry name" value="Isochorismatase-like_sf"/>
</dbReference>